<dbReference type="Proteomes" id="UP000737402">
    <property type="component" value="Unassembled WGS sequence"/>
</dbReference>
<name>A0ABS2P4Z1_9BACI</name>
<organism evidence="1 2">
    <name type="scientific">Sutcliffiella tianshenii</name>
    <dbReference type="NCBI Taxonomy" id="1463404"/>
    <lineage>
        <taxon>Bacteria</taxon>
        <taxon>Bacillati</taxon>
        <taxon>Bacillota</taxon>
        <taxon>Bacilli</taxon>
        <taxon>Bacillales</taxon>
        <taxon>Bacillaceae</taxon>
        <taxon>Sutcliffiella</taxon>
    </lineage>
</organism>
<keyword evidence="1" id="KW-0418">Kinase</keyword>
<evidence type="ECO:0000313" key="1">
    <source>
        <dbReference type="EMBL" id="MBM7622008.1"/>
    </source>
</evidence>
<comment type="caution">
    <text evidence="1">The sequence shown here is derived from an EMBL/GenBank/DDBJ whole genome shotgun (WGS) entry which is preliminary data.</text>
</comment>
<dbReference type="PANTHER" id="PTHR37816">
    <property type="entry name" value="YALI0E33011P"/>
    <property type="match status" value="1"/>
</dbReference>
<dbReference type="SUPFAM" id="SSF52540">
    <property type="entry name" value="P-loop containing nucleoside triphosphate hydrolases"/>
    <property type="match status" value="1"/>
</dbReference>
<accession>A0ABS2P4Z1</accession>
<keyword evidence="1" id="KW-0808">Transferase</keyword>
<evidence type="ECO:0000313" key="2">
    <source>
        <dbReference type="Proteomes" id="UP000737402"/>
    </source>
</evidence>
<reference evidence="1 2" key="1">
    <citation type="submission" date="2021-01" db="EMBL/GenBank/DDBJ databases">
        <title>Genomic Encyclopedia of Type Strains, Phase IV (KMG-IV): sequencing the most valuable type-strain genomes for metagenomic binning, comparative biology and taxonomic classification.</title>
        <authorList>
            <person name="Goeker M."/>
        </authorList>
    </citation>
    <scope>NUCLEOTIDE SEQUENCE [LARGE SCALE GENOMIC DNA]</scope>
    <source>
        <strain evidence="1 2">DSM 25879</strain>
    </source>
</reference>
<dbReference type="Gene3D" id="3.40.50.300">
    <property type="entry name" value="P-loop containing nucleotide triphosphate hydrolases"/>
    <property type="match status" value="1"/>
</dbReference>
<keyword evidence="2" id="KW-1185">Reference proteome</keyword>
<dbReference type="InterPro" id="IPR027417">
    <property type="entry name" value="P-loop_NTPase"/>
</dbReference>
<gene>
    <name evidence="1" type="ORF">JOC95_003916</name>
</gene>
<sequence length="174" mass="20657">MVIGVSAGAGKSTFARRLGKALEIEVHHLDRLYWKPNWVEASKEEFAQAQQDIIKHKQGWIIEGNYTGTFDLRAKHADTMIYLEIPLYTCLYRVIKRWLINLGKTRPDMGEGCEEKMEWSFIKFIYTTYHARKRKMRERFRQYGNGRTIIVLRNQKEIEAYISRIENQKRKIAN</sequence>
<proteinExistence type="predicted"/>
<protein>
    <submittedName>
        <fullName evidence="1">Adenylate kinase family enzyme</fullName>
    </submittedName>
</protein>
<dbReference type="PANTHER" id="PTHR37816:SF3">
    <property type="entry name" value="MODULATES DNA TOPOLOGY"/>
    <property type="match status" value="1"/>
</dbReference>
<dbReference type="InterPro" id="IPR052922">
    <property type="entry name" value="Cytidylate_Kinase-2"/>
</dbReference>
<dbReference type="EMBL" id="JAFBED010000012">
    <property type="protein sequence ID" value="MBM7622008.1"/>
    <property type="molecule type" value="Genomic_DNA"/>
</dbReference>
<dbReference type="GO" id="GO:0016301">
    <property type="term" value="F:kinase activity"/>
    <property type="evidence" value="ECO:0007669"/>
    <property type="project" value="UniProtKB-KW"/>
</dbReference>